<accession>A0A0G4G0V3</accession>
<feature type="compositionally biased region" description="Basic and acidic residues" evidence="1">
    <location>
        <begin position="10"/>
        <end position="23"/>
    </location>
</feature>
<evidence type="ECO:0000313" key="2">
    <source>
        <dbReference type="EMBL" id="CEM21704.1"/>
    </source>
</evidence>
<dbReference type="AlphaFoldDB" id="A0A0G4G0V3"/>
<name>A0A0G4G0V3_9ALVE</name>
<dbReference type="VEuPathDB" id="CryptoDB:Cvel_4037"/>
<proteinExistence type="predicted"/>
<protein>
    <submittedName>
        <fullName evidence="2">Uncharacterized protein</fullName>
    </submittedName>
</protein>
<dbReference type="EMBL" id="CDMZ01000795">
    <property type="protein sequence ID" value="CEM21704.1"/>
    <property type="molecule type" value="Genomic_DNA"/>
</dbReference>
<feature type="compositionally biased region" description="Low complexity" evidence="1">
    <location>
        <begin position="68"/>
        <end position="82"/>
    </location>
</feature>
<feature type="region of interest" description="Disordered" evidence="1">
    <location>
        <begin position="1"/>
        <end position="32"/>
    </location>
</feature>
<sequence length="104" mass="11297">MLQEELNVPKPERGAPKGKRPEKVPGGLKVDSVEECKKRFREREEFLLGSSEEELSSGSGRIEELFPSSSSSSSSSSTAASAVQSEESDETDELLAGRLGRLVR</sequence>
<reference evidence="2" key="1">
    <citation type="submission" date="2014-11" db="EMBL/GenBank/DDBJ databases">
        <authorList>
            <person name="Otto D Thomas"/>
            <person name="Naeem Raeece"/>
        </authorList>
    </citation>
    <scope>NUCLEOTIDE SEQUENCE</scope>
</reference>
<gene>
    <name evidence="2" type="ORF">Cvel_4037</name>
</gene>
<organism evidence="2">
    <name type="scientific">Chromera velia CCMP2878</name>
    <dbReference type="NCBI Taxonomy" id="1169474"/>
    <lineage>
        <taxon>Eukaryota</taxon>
        <taxon>Sar</taxon>
        <taxon>Alveolata</taxon>
        <taxon>Colpodellida</taxon>
        <taxon>Chromeraceae</taxon>
        <taxon>Chromera</taxon>
    </lineage>
</organism>
<evidence type="ECO:0000256" key="1">
    <source>
        <dbReference type="SAM" id="MobiDB-lite"/>
    </source>
</evidence>
<feature type="region of interest" description="Disordered" evidence="1">
    <location>
        <begin position="47"/>
        <end position="104"/>
    </location>
</feature>